<protein>
    <submittedName>
        <fullName evidence="1">24633_t:CDS:1</fullName>
    </submittedName>
</protein>
<dbReference type="AlphaFoldDB" id="A0A9N9JV11"/>
<evidence type="ECO:0000313" key="2">
    <source>
        <dbReference type="Proteomes" id="UP000789759"/>
    </source>
</evidence>
<feature type="non-terminal residue" evidence="1">
    <location>
        <position position="1"/>
    </location>
</feature>
<name>A0A9N9JV11_9GLOM</name>
<dbReference type="Proteomes" id="UP000789759">
    <property type="component" value="Unassembled WGS sequence"/>
</dbReference>
<accession>A0A9N9JV11</accession>
<organism evidence="1 2">
    <name type="scientific">Cetraspora pellucida</name>
    <dbReference type="NCBI Taxonomy" id="1433469"/>
    <lineage>
        <taxon>Eukaryota</taxon>
        <taxon>Fungi</taxon>
        <taxon>Fungi incertae sedis</taxon>
        <taxon>Mucoromycota</taxon>
        <taxon>Glomeromycotina</taxon>
        <taxon>Glomeromycetes</taxon>
        <taxon>Diversisporales</taxon>
        <taxon>Gigasporaceae</taxon>
        <taxon>Cetraspora</taxon>
    </lineage>
</organism>
<sequence length="78" mass="9328">FRFVPPLTISFNTAKNYLKKLRNIYKRVKKRIYINGYEKEDVVAYQKIFLEQISKLESRMLIFSDDNMEVETCPDSSI</sequence>
<keyword evidence="2" id="KW-1185">Reference proteome</keyword>
<dbReference type="EMBL" id="CAJVQA010027882">
    <property type="protein sequence ID" value="CAG8793067.1"/>
    <property type="molecule type" value="Genomic_DNA"/>
</dbReference>
<comment type="caution">
    <text evidence="1">The sequence shown here is derived from an EMBL/GenBank/DDBJ whole genome shotgun (WGS) entry which is preliminary data.</text>
</comment>
<reference evidence="1" key="1">
    <citation type="submission" date="2021-06" db="EMBL/GenBank/DDBJ databases">
        <authorList>
            <person name="Kallberg Y."/>
            <person name="Tangrot J."/>
            <person name="Rosling A."/>
        </authorList>
    </citation>
    <scope>NUCLEOTIDE SEQUENCE</scope>
    <source>
        <strain evidence="1">FL966</strain>
    </source>
</reference>
<evidence type="ECO:0000313" key="1">
    <source>
        <dbReference type="EMBL" id="CAG8793067.1"/>
    </source>
</evidence>
<gene>
    <name evidence="1" type="ORF">CPELLU_LOCUS17138</name>
</gene>
<dbReference type="OrthoDB" id="10044727at2759"/>
<proteinExistence type="predicted"/>